<accession>A0AC35TSK7</accession>
<evidence type="ECO:0000313" key="2">
    <source>
        <dbReference type="WBParaSite" id="RSKR_0000389700.1"/>
    </source>
</evidence>
<proteinExistence type="predicted"/>
<protein>
    <submittedName>
        <fullName evidence="2">Unspecific monooxygenase</fullName>
    </submittedName>
</protein>
<organism evidence="1 2">
    <name type="scientific">Rhabditophanes sp. KR3021</name>
    <dbReference type="NCBI Taxonomy" id="114890"/>
    <lineage>
        <taxon>Eukaryota</taxon>
        <taxon>Metazoa</taxon>
        <taxon>Ecdysozoa</taxon>
        <taxon>Nematoda</taxon>
        <taxon>Chromadorea</taxon>
        <taxon>Rhabditida</taxon>
        <taxon>Tylenchina</taxon>
        <taxon>Panagrolaimomorpha</taxon>
        <taxon>Strongyloidoidea</taxon>
        <taxon>Alloionematidae</taxon>
        <taxon>Rhabditophanes</taxon>
    </lineage>
</organism>
<evidence type="ECO:0000313" key="1">
    <source>
        <dbReference type="Proteomes" id="UP000095286"/>
    </source>
</evidence>
<dbReference type="WBParaSite" id="RSKR_0000389700.1">
    <property type="protein sequence ID" value="RSKR_0000389700.1"/>
    <property type="gene ID" value="RSKR_0000389700"/>
</dbReference>
<sequence length="458" mass="52912">MNSPGYDAFLNWKKQYGPIYTFWQGVEPVVAFCDYESINEAFVKQGDKFSGREIYKDFVDDMKNGFTGIFNARNDLWQKARRFTLHSLRNLGLGKNILEQKVINETVRLIESINADSKNAGQVDIIKHVNVCVGSIINLLLFGYSFEGEKINEFLFLKKHLDSQVKNIFSPLSLFVFPYYKFMKNIPYFKDHIKKISDNNNVLINFFKRQIKEHTVLHDPNSFQEPTDFVGSYLKEITKEEGENVVDGDFNLKELVSIVSDMWGAGMETTITTTLWSVLYILHKPHVQEKLQAELDRVIGSNRIITTADKNDLIYTQAIVNECQRVCNLLPINILHVCTEDAVVMGHKIPKNTYVVPQISCTMFDETVFPNPREFIPERWIDENNQLRKFNEFMPFSHGPRKCLGESLSKMELFIIVSNVYNNFKIIPSDPDNLPSLKKYPGIAVSAEYFTIKAINRY</sequence>
<reference evidence="2" key="1">
    <citation type="submission" date="2016-11" db="UniProtKB">
        <authorList>
            <consortium name="WormBaseParasite"/>
        </authorList>
    </citation>
    <scope>IDENTIFICATION</scope>
    <source>
        <strain evidence="2">KR3021</strain>
    </source>
</reference>
<name>A0AC35TSK7_9BILA</name>
<dbReference type="Proteomes" id="UP000095286">
    <property type="component" value="Unplaced"/>
</dbReference>